<comment type="caution">
    <text evidence="2">The sequence shown here is derived from an EMBL/GenBank/DDBJ whole genome shotgun (WGS) entry which is preliminary data.</text>
</comment>
<proteinExistence type="predicted"/>
<dbReference type="Gene3D" id="3.40.50.300">
    <property type="entry name" value="P-loop containing nucleotide triphosphate hydrolases"/>
    <property type="match status" value="1"/>
</dbReference>
<accession>A0A1F7X9G3</accession>
<organism evidence="2 3">
    <name type="scientific">Candidatus Woesebacteria bacterium RBG_16_34_12</name>
    <dbReference type="NCBI Taxonomy" id="1802480"/>
    <lineage>
        <taxon>Bacteria</taxon>
        <taxon>Candidatus Woeseibacteriota</taxon>
    </lineage>
</organism>
<reference evidence="2 3" key="1">
    <citation type="journal article" date="2016" name="Nat. Commun.">
        <title>Thousands of microbial genomes shed light on interconnected biogeochemical processes in an aquifer system.</title>
        <authorList>
            <person name="Anantharaman K."/>
            <person name="Brown C.T."/>
            <person name="Hug L.A."/>
            <person name="Sharon I."/>
            <person name="Castelle C.J."/>
            <person name="Probst A.J."/>
            <person name="Thomas B.C."/>
            <person name="Singh A."/>
            <person name="Wilkins M.J."/>
            <person name="Karaoz U."/>
            <person name="Brodie E.L."/>
            <person name="Williams K.H."/>
            <person name="Hubbard S.S."/>
            <person name="Banfield J.F."/>
        </authorList>
    </citation>
    <scope>NUCLEOTIDE SEQUENCE [LARGE SCALE GENOMIC DNA]</scope>
</reference>
<evidence type="ECO:0000313" key="2">
    <source>
        <dbReference type="EMBL" id="OGM11677.1"/>
    </source>
</evidence>
<evidence type="ECO:0000313" key="3">
    <source>
        <dbReference type="Proteomes" id="UP000177053"/>
    </source>
</evidence>
<dbReference type="Pfam" id="PF25199">
    <property type="entry name" value="nSTAND_NTPase5"/>
    <property type="match status" value="1"/>
</dbReference>
<dbReference type="InterPro" id="IPR057574">
    <property type="entry name" value="nSTAND_NTPase5_dom"/>
</dbReference>
<name>A0A1F7X9G3_9BACT</name>
<gene>
    <name evidence="2" type="ORF">A2Z22_01985</name>
</gene>
<protein>
    <recommendedName>
        <fullName evidence="1">Novel STAND NTPase 5 domain-containing protein</fullName>
    </recommendedName>
</protein>
<dbReference type="InterPro" id="IPR027417">
    <property type="entry name" value="P-loop_NTPase"/>
</dbReference>
<dbReference type="AlphaFoldDB" id="A0A1F7X9G3"/>
<dbReference type="Proteomes" id="UP000177053">
    <property type="component" value="Unassembled WGS sequence"/>
</dbReference>
<dbReference type="EMBL" id="MGFS01000013">
    <property type="protein sequence ID" value="OGM11677.1"/>
    <property type="molecule type" value="Genomic_DNA"/>
</dbReference>
<feature type="domain" description="Novel STAND NTPase 5" evidence="1">
    <location>
        <begin position="169"/>
        <end position="295"/>
    </location>
</feature>
<sequence length="790" mass="90567">MVSEKFKILVGKVKTRLSDIEREDVTNFVIKEAAGSIPVVGQYIKNAIDEFSPDEKLELLQELKEISQNQYKELSKEIGVSVEYLKDIKTFTYDACAIQKADHEAIKELLLRLIKNQTKFKIGEQKAEIIYNAAGDIIIYNSTKEPVYIPSIESVLRKGETTEGDFFKKEPEWVDYKQGFIVERKEVDEIINRLEKDKVQLVLGAPASGKSIILKNVGYKLANDGKKVYVIELKKHAQDEIKHFFENIPKIDDDSPIFIIDDAHLNISECERLIRNFRSNGKGKLIIGSRETDEIKNGDPTKASEFEYLNIMAIQAEDVTEAMIQTFLKTQYNLCDDRIRMASENLLNFKQDLWYLSWALKVYDLDKDSIDENKIYKNIKIRIENTKASNVFLPLSVFFSYEIPIEQYFLEEQMDIEENIINQLIGSQEILVTEETGKHKMLSLHHSSIAELFFGAYQTFPDFGRRIKRNILKGRDEKDLKFCLFYQYLTTTDSRNAVDVVNYIGRNRMVEKGGLTLLKKLIEEDKIQNSIENGIENVGDIEKIGKCIWGIVRKNKEVGLKIVKNIGIDTLSSKIEKEEDIDKIRLCASYIIKASEDVGLKLAKSIDIDILSSKIEKEEDIDKIRLCISSIAKASEEVGLKLANIININALSSKINKEEDIEKIRLCFLALINASQEVGLKLVNLIDIDVLSVKINEEEDIKKIGRCLEGIRLASKEVAVKLLESIDLNALSSKINKEPDIFKVQWHAYDIAWANEEIANKLVNGLNPTLRDEFQKRKRYYKISKIRLLS</sequence>
<evidence type="ECO:0000259" key="1">
    <source>
        <dbReference type="Pfam" id="PF25199"/>
    </source>
</evidence>
<dbReference type="SUPFAM" id="SSF52540">
    <property type="entry name" value="P-loop containing nucleoside triphosphate hydrolases"/>
    <property type="match status" value="1"/>
</dbReference>